<reference evidence="4 5" key="1">
    <citation type="submission" date="2021-05" db="EMBL/GenBank/DDBJ databases">
        <title>Genome Assembly of Synthetic Allotetraploid Brassica napus Reveals Homoeologous Exchanges between Subgenomes.</title>
        <authorList>
            <person name="Davis J.T."/>
        </authorList>
    </citation>
    <scope>NUCLEOTIDE SEQUENCE [LARGE SCALE GENOMIC DNA]</scope>
    <source>
        <strain evidence="5">cv. Da-Ae</strain>
        <tissue evidence="4">Seedling</tissue>
    </source>
</reference>
<gene>
    <name evidence="4" type="ORF">HID58_070095</name>
</gene>
<dbReference type="EMBL" id="JAGKQM010000016">
    <property type="protein sequence ID" value="KAH0872733.1"/>
    <property type="molecule type" value="Genomic_DNA"/>
</dbReference>
<comment type="caution">
    <text evidence="4">The sequence shown here is derived from an EMBL/GenBank/DDBJ whole genome shotgun (WGS) entry which is preliminary data.</text>
</comment>
<protein>
    <submittedName>
        <fullName evidence="4">Uncharacterized protein</fullName>
    </submittedName>
</protein>
<name>A0ABQ7YXV0_BRANA</name>
<proteinExistence type="inferred from homology"/>
<organism evidence="4 5">
    <name type="scientific">Brassica napus</name>
    <name type="common">Rape</name>
    <dbReference type="NCBI Taxonomy" id="3708"/>
    <lineage>
        <taxon>Eukaryota</taxon>
        <taxon>Viridiplantae</taxon>
        <taxon>Streptophyta</taxon>
        <taxon>Embryophyta</taxon>
        <taxon>Tracheophyta</taxon>
        <taxon>Spermatophyta</taxon>
        <taxon>Magnoliopsida</taxon>
        <taxon>eudicotyledons</taxon>
        <taxon>Gunneridae</taxon>
        <taxon>Pentapetalae</taxon>
        <taxon>rosids</taxon>
        <taxon>malvids</taxon>
        <taxon>Brassicales</taxon>
        <taxon>Brassicaceae</taxon>
        <taxon>Brassiceae</taxon>
        <taxon>Brassica</taxon>
    </lineage>
</organism>
<keyword evidence="2 3" id="KW-0732">Signal</keyword>
<dbReference type="PANTHER" id="PTHR33227:SF6">
    <property type="entry name" value="PROTEIN GRIM REAPER"/>
    <property type="match status" value="1"/>
</dbReference>
<dbReference type="PANTHER" id="PTHR33227">
    <property type="entry name" value="STIGMA-SPECIFIC STIG1-LIKE PROTEIN 3"/>
    <property type="match status" value="1"/>
</dbReference>
<dbReference type="Pfam" id="PF04885">
    <property type="entry name" value="Stig1"/>
    <property type="match status" value="1"/>
</dbReference>
<evidence type="ECO:0000256" key="1">
    <source>
        <dbReference type="ARBA" id="ARBA00006010"/>
    </source>
</evidence>
<feature type="chain" id="PRO_5046574418" evidence="3">
    <location>
        <begin position="36"/>
        <end position="568"/>
    </location>
</feature>
<sequence>MVIKIPNTIIKSTSLLSLILYFLITTTSNPHSVLGDEVADEEDPEFYILDEALTILSNVTVSSKTRLLVSKYKKIKKGMRCHVESYNICNGFKANNGTSLLHCCKMHCRNILGDMNNCGRCGKKCGFGQRCCGGVCTYVNFNPNHCGKCTRKCKSGFECEYGYCGSSFSGAGEAFSRRRWALSPGTSSSFIFMAFSHFLYRLLLCYNICSIGGGRPQRTQRRSRGLFVSDLPAVLSPQMVSALATSREDSLTAAMFWFLGRVPDEPRSSSCRTGQEIDYVPYFHQPLEHSSYLTSSSLPSPVRTEPLIILCFALSQLSGIRSQISMRPDLNFLDVSSLYSSPKVLLSALAWILLNGCTVSLRRISGDLSYGTVKQPKSDAFCSEQVRCNGLLFTYDWVWPIRATQPASSNRNSPKISGVLTSVLSRPFSSAEETLLPPYLFPMEIGISSVLVPSVCFSFLIGLPSCVAVSTGLEDAIEITLVVLVDEVWTSTSHYVTILQLFDFVVKALPTHSSTVSNSLSSLVEDLSYLAYLCVSKILVNRLQVNQKGLTLSRAEAMNKPSSGTIRT</sequence>
<comment type="similarity">
    <text evidence="1">Belongs to the STIG1 family.</text>
</comment>
<evidence type="ECO:0000313" key="5">
    <source>
        <dbReference type="Proteomes" id="UP000824890"/>
    </source>
</evidence>
<evidence type="ECO:0000313" key="4">
    <source>
        <dbReference type="EMBL" id="KAH0872733.1"/>
    </source>
</evidence>
<feature type="signal peptide" evidence="3">
    <location>
        <begin position="1"/>
        <end position="35"/>
    </location>
</feature>
<evidence type="ECO:0000256" key="3">
    <source>
        <dbReference type="SAM" id="SignalP"/>
    </source>
</evidence>
<evidence type="ECO:0000256" key="2">
    <source>
        <dbReference type="ARBA" id="ARBA00022729"/>
    </source>
</evidence>
<keyword evidence="5" id="KW-1185">Reference proteome</keyword>
<dbReference type="Proteomes" id="UP000824890">
    <property type="component" value="Unassembled WGS sequence"/>
</dbReference>
<dbReference type="InterPro" id="IPR006969">
    <property type="entry name" value="Stig-like"/>
</dbReference>
<accession>A0ABQ7YXV0</accession>